<keyword evidence="6 9" id="KW-0378">Hydrolase</keyword>
<keyword evidence="8 9" id="KW-0472">Membrane</keyword>
<proteinExistence type="inferred from homology"/>
<evidence type="ECO:0000313" key="14">
    <source>
        <dbReference type="Proteomes" id="UP000019666"/>
    </source>
</evidence>
<dbReference type="STRING" id="442562.Rumeso_04028"/>
<gene>
    <name evidence="9" type="primary">lspA</name>
    <name evidence="13" type="ORF">Rumeso_04028</name>
</gene>
<organism evidence="13 14">
    <name type="scientific">Rubellimicrobium mesophilum DSM 19309</name>
    <dbReference type="NCBI Taxonomy" id="442562"/>
    <lineage>
        <taxon>Bacteria</taxon>
        <taxon>Pseudomonadati</taxon>
        <taxon>Pseudomonadota</taxon>
        <taxon>Alphaproteobacteria</taxon>
        <taxon>Rhodobacterales</taxon>
        <taxon>Roseobacteraceae</taxon>
        <taxon>Rubellimicrobium</taxon>
    </lineage>
</organism>
<keyword evidence="7 9" id="KW-1133">Transmembrane helix</keyword>
<feature type="transmembrane region" description="Helical" evidence="9">
    <location>
        <begin position="85"/>
        <end position="105"/>
    </location>
</feature>
<accession>A0A017HJJ9</accession>
<dbReference type="Proteomes" id="UP000019666">
    <property type="component" value="Unassembled WGS sequence"/>
</dbReference>
<feature type="transmembrane region" description="Helical" evidence="9">
    <location>
        <begin position="60"/>
        <end position="78"/>
    </location>
</feature>
<feature type="region of interest" description="Disordered" evidence="12">
    <location>
        <begin position="151"/>
        <end position="207"/>
    </location>
</feature>
<dbReference type="HOGENOM" id="CLU_083252_4_1_5"/>
<comment type="function">
    <text evidence="9 10">This protein specifically catalyzes the removal of signal peptides from prolipoproteins.</text>
</comment>
<keyword evidence="13" id="KW-0449">Lipoprotein</keyword>
<evidence type="ECO:0000313" key="13">
    <source>
        <dbReference type="EMBL" id="EYD74343.1"/>
    </source>
</evidence>
<dbReference type="PATRIC" id="fig|442562.3.peg.3973"/>
<dbReference type="Pfam" id="PF01252">
    <property type="entry name" value="Peptidase_A8"/>
    <property type="match status" value="1"/>
</dbReference>
<evidence type="ECO:0000256" key="10">
    <source>
        <dbReference type="RuleBase" id="RU000594"/>
    </source>
</evidence>
<dbReference type="GO" id="GO:0006508">
    <property type="term" value="P:proteolysis"/>
    <property type="evidence" value="ECO:0007669"/>
    <property type="project" value="UniProtKB-KW"/>
</dbReference>
<dbReference type="PRINTS" id="PR00781">
    <property type="entry name" value="LIPOSIGPTASE"/>
</dbReference>
<keyword evidence="2 9" id="KW-1003">Cell membrane</keyword>
<dbReference type="UniPathway" id="UPA00665"/>
<dbReference type="EC" id="3.4.23.36" evidence="9"/>
<evidence type="ECO:0000256" key="1">
    <source>
        <dbReference type="ARBA" id="ARBA00006139"/>
    </source>
</evidence>
<evidence type="ECO:0000256" key="12">
    <source>
        <dbReference type="SAM" id="MobiDB-lite"/>
    </source>
</evidence>
<evidence type="ECO:0000256" key="8">
    <source>
        <dbReference type="ARBA" id="ARBA00023136"/>
    </source>
</evidence>
<reference evidence="13 14" key="1">
    <citation type="submission" date="2013-02" db="EMBL/GenBank/DDBJ databases">
        <authorList>
            <person name="Fiebig A."/>
            <person name="Goeker M."/>
            <person name="Klenk H.-P.P."/>
        </authorList>
    </citation>
    <scope>NUCLEOTIDE SEQUENCE [LARGE SCALE GENOMIC DNA]</scope>
    <source>
        <strain evidence="13 14">DSM 19309</strain>
    </source>
</reference>
<comment type="caution">
    <text evidence="9">Lacks conserved residue(s) required for the propagation of feature annotation.</text>
</comment>
<keyword evidence="5 9" id="KW-0064">Aspartyl protease</keyword>
<evidence type="ECO:0000256" key="11">
    <source>
        <dbReference type="RuleBase" id="RU004181"/>
    </source>
</evidence>
<feature type="active site" evidence="9">
    <location>
        <position position="131"/>
    </location>
</feature>
<keyword evidence="3 9" id="KW-0645">Protease</keyword>
<dbReference type="PROSITE" id="PS00855">
    <property type="entry name" value="SPASE_II"/>
    <property type="match status" value="1"/>
</dbReference>
<keyword evidence="4 9" id="KW-0812">Transmembrane</keyword>
<dbReference type="GO" id="GO:0004190">
    <property type="term" value="F:aspartic-type endopeptidase activity"/>
    <property type="evidence" value="ECO:0007669"/>
    <property type="project" value="UniProtKB-UniRule"/>
</dbReference>
<evidence type="ECO:0000256" key="4">
    <source>
        <dbReference type="ARBA" id="ARBA00022692"/>
    </source>
</evidence>
<dbReference type="EMBL" id="AOSK01000116">
    <property type="protein sequence ID" value="EYD74343.1"/>
    <property type="molecule type" value="Genomic_DNA"/>
</dbReference>
<evidence type="ECO:0000256" key="9">
    <source>
        <dbReference type="HAMAP-Rule" id="MF_00161"/>
    </source>
</evidence>
<dbReference type="PANTHER" id="PTHR33695">
    <property type="entry name" value="LIPOPROTEIN SIGNAL PEPTIDASE"/>
    <property type="match status" value="1"/>
</dbReference>
<evidence type="ECO:0000256" key="6">
    <source>
        <dbReference type="ARBA" id="ARBA00022801"/>
    </source>
</evidence>
<dbReference type="GO" id="GO:0005886">
    <property type="term" value="C:plasma membrane"/>
    <property type="evidence" value="ECO:0007669"/>
    <property type="project" value="UniProtKB-SubCell"/>
</dbReference>
<name>A0A017HJJ9_9RHOB</name>
<dbReference type="AlphaFoldDB" id="A0A017HJJ9"/>
<dbReference type="InterPro" id="IPR001872">
    <property type="entry name" value="Peptidase_A8"/>
</dbReference>
<evidence type="ECO:0000256" key="5">
    <source>
        <dbReference type="ARBA" id="ARBA00022750"/>
    </source>
</evidence>
<dbReference type="NCBIfam" id="TIGR00077">
    <property type="entry name" value="lspA"/>
    <property type="match status" value="1"/>
</dbReference>
<evidence type="ECO:0000256" key="3">
    <source>
        <dbReference type="ARBA" id="ARBA00022670"/>
    </source>
</evidence>
<protein>
    <recommendedName>
        <fullName evidence="9">Lipoprotein signal peptidase</fullName>
        <ecNumber evidence="9">3.4.23.36</ecNumber>
    </recommendedName>
    <alternativeName>
        <fullName evidence="9">Prolipoprotein signal peptidase</fullName>
    </alternativeName>
    <alternativeName>
        <fullName evidence="9">Signal peptidase II</fullName>
        <shortName evidence="9">SPase II</shortName>
    </alternativeName>
</protein>
<evidence type="ECO:0000256" key="7">
    <source>
        <dbReference type="ARBA" id="ARBA00022989"/>
    </source>
</evidence>
<comment type="similarity">
    <text evidence="1 9 11">Belongs to the peptidase A8 family.</text>
</comment>
<feature type="transmembrane region" description="Helical" evidence="9">
    <location>
        <begin position="125"/>
        <end position="145"/>
    </location>
</feature>
<feature type="active site" evidence="9">
    <location>
        <position position="112"/>
    </location>
</feature>
<sequence length="207" mass="22337">MVWMAFWVFLVDQATKWLVVHWLDLRTRMEIDLLPPWVNLRMAWNRGVNFGLLSGIDMRWALVALAVGISTFVVIWVRREGGGKLVHLSAGLLVGGAIGNVVDRVLYGAVADFLNMSCCGLENPWAFNVADIAVFLGAVGLVLFAGRGNGRERSRAAPKGEGPTAPRSGGKPTTRAESRAAPRAAGKSTPAEGKGRPRGTRTPKMMG</sequence>
<dbReference type="HAMAP" id="MF_00161">
    <property type="entry name" value="LspA"/>
    <property type="match status" value="1"/>
</dbReference>
<comment type="catalytic activity">
    <reaction evidence="9 10">
        <text>Release of signal peptides from bacterial membrane prolipoproteins. Hydrolyzes -Xaa-Yaa-Zaa-|-(S,diacylglyceryl)Cys-, in which Xaa is hydrophobic (preferably Leu), and Yaa (Ala or Ser) and Zaa (Gly or Ala) have small, neutral side chains.</text>
        <dbReference type="EC" id="3.4.23.36"/>
    </reaction>
</comment>
<keyword evidence="14" id="KW-1185">Reference proteome</keyword>
<dbReference type="PANTHER" id="PTHR33695:SF1">
    <property type="entry name" value="LIPOPROTEIN SIGNAL PEPTIDASE"/>
    <property type="match status" value="1"/>
</dbReference>
<evidence type="ECO:0000256" key="2">
    <source>
        <dbReference type="ARBA" id="ARBA00022475"/>
    </source>
</evidence>
<comment type="subcellular location">
    <subcellularLocation>
        <location evidence="9">Cell membrane</location>
        <topology evidence="9">Multi-pass membrane protein</topology>
    </subcellularLocation>
</comment>
<comment type="pathway">
    <text evidence="9">Protein modification; lipoprotein biosynthesis (signal peptide cleavage).</text>
</comment>
<comment type="caution">
    <text evidence="13">The sequence shown here is derived from an EMBL/GenBank/DDBJ whole genome shotgun (WGS) entry which is preliminary data.</text>
</comment>